<evidence type="ECO:0000313" key="5">
    <source>
        <dbReference type="EMBL" id="AKB61378.1"/>
    </source>
</evidence>
<evidence type="ECO:0000313" key="6">
    <source>
        <dbReference type="Proteomes" id="UP000033116"/>
    </source>
</evidence>
<dbReference type="Proteomes" id="UP000033116">
    <property type="component" value="Chromosome"/>
</dbReference>
<reference evidence="5 6" key="1">
    <citation type="submission" date="2014-07" db="EMBL/GenBank/DDBJ databases">
        <title>Methanogenic archaea and the global carbon cycle.</title>
        <authorList>
            <person name="Henriksen J.R."/>
            <person name="Luke J."/>
            <person name="Reinhart S."/>
            <person name="Benedict M.N."/>
            <person name="Youngblut N.D."/>
            <person name="Metcalf M.E."/>
            <person name="Whitaker R.J."/>
            <person name="Metcalf W.W."/>
        </authorList>
    </citation>
    <scope>NUCLEOTIDE SEQUENCE [LARGE SCALE GENOMIC DNA]</scope>
    <source>
        <strain evidence="5 6">SarPi</strain>
    </source>
</reference>
<dbReference type="AlphaFoldDB" id="A0A0E3R808"/>
<sequence length="429" mass="49154">MSEKSQVLKGYKRTELGIIPEEWSIEKLGSLCELITKGTTPTTLGFSYQNKGINFIKIESINVNGNFLPNLFSHVSEDANRALKRSILKESDLLFSIAGALGRVAIVSTDILPANTNQALAIIRLKRDPKIDLNYMYFFLKGSQIQKHIDRINVQSAQANLSLENINNFKIVLPQKEEQQKIASILSKVDEQIEQTEQIIERTELLKKGMMQKLLTRGIGHTKFKKTELGEIPEEWEIKGLTKIFNIIDYRGRTPPFSDNGIPYIGADNIKDARIVFNKRRYVSEETYIEYMTRGIPNPGDILFTTEAPLGNVAQVPRYRFCFAQRVVVFQCKNNFSPLFFMYLLKNKIMQKQFLNWATGTTVIGISSKNMKFIKLYYPKSIQEQERIGQALKSVDKYIDLEKNKLSHLQELKKGLMQDLLAGKVRVRN</sequence>
<dbReference type="Gene3D" id="1.10.287.1120">
    <property type="entry name" value="Bipartite methylase S protein"/>
    <property type="match status" value="1"/>
</dbReference>
<organism evidence="5 6">
    <name type="scientific">Methanosarcina mazei SarPi</name>
    <dbReference type="NCBI Taxonomy" id="1434115"/>
    <lineage>
        <taxon>Archaea</taxon>
        <taxon>Methanobacteriati</taxon>
        <taxon>Methanobacteriota</taxon>
        <taxon>Stenosarchaea group</taxon>
        <taxon>Methanomicrobia</taxon>
        <taxon>Methanosarcinales</taxon>
        <taxon>Methanosarcinaceae</taxon>
        <taxon>Methanosarcina</taxon>
    </lineage>
</organism>
<keyword evidence="2" id="KW-0680">Restriction system</keyword>
<dbReference type="PANTHER" id="PTHR30408">
    <property type="entry name" value="TYPE-1 RESTRICTION ENZYME ECOKI SPECIFICITY PROTEIN"/>
    <property type="match status" value="1"/>
</dbReference>
<keyword evidence="3" id="KW-0238">DNA-binding</keyword>
<keyword evidence="5" id="KW-0378">Hydrolase</keyword>
<dbReference type="CDD" id="cd17246">
    <property type="entry name" value="RMtype1_S_SonII-TRD2-CR2_like"/>
    <property type="match status" value="2"/>
</dbReference>
<evidence type="ECO:0000256" key="3">
    <source>
        <dbReference type="ARBA" id="ARBA00023125"/>
    </source>
</evidence>
<dbReference type="InterPro" id="IPR000055">
    <property type="entry name" value="Restrct_endonuc_typeI_TRD"/>
</dbReference>
<dbReference type="GO" id="GO:0009307">
    <property type="term" value="P:DNA restriction-modification system"/>
    <property type="evidence" value="ECO:0007669"/>
    <property type="project" value="UniProtKB-KW"/>
</dbReference>
<evidence type="ECO:0000256" key="2">
    <source>
        <dbReference type="ARBA" id="ARBA00022747"/>
    </source>
</evidence>
<dbReference type="InterPro" id="IPR052021">
    <property type="entry name" value="Type-I_RS_S_subunit"/>
</dbReference>
<comment type="similarity">
    <text evidence="1">Belongs to the type-I restriction system S methylase family.</text>
</comment>
<gene>
    <name evidence="5" type="ORF">MSMAP_1393</name>
</gene>
<dbReference type="SUPFAM" id="SSF116734">
    <property type="entry name" value="DNA methylase specificity domain"/>
    <property type="match status" value="2"/>
</dbReference>
<evidence type="ECO:0000256" key="1">
    <source>
        <dbReference type="ARBA" id="ARBA00010923"/>
    </source>
</evidence>
<dbReference type="REBASE" id="109151">
    <property type="entry name" value="S.MmaSarORF1392P"/>
</dbReference>
<dbReference type="GeneID" id="24864580"/>
<feature type="domain" description="Type I restriction modification DNA specificity" evidence="4">
    <location>
        <begin position="233"/>
        <end position="409"/>
    </location>
</feature>
<evidence type="ECO:0000259" key="4">
    <source>
        <dbReference type="Pfam" id="PF01420"/>
    </source>
</evidence>
<dbReference type="HOGENOM" id="CLU_021095_10_5_2"/>
<dbReference type="PANTHER" id="PTHR30408:SF12">
    <property type="entry name" value="TYPE I RESTRICTION ENZYME MJAVIII SPECIFICITY SUBUNIT"/>
    <property type="match status" value="1"/>
</dbReference>
<protein>
    <submittedName>
        <fullName evidence="5">Type I restriction-modification system, specificity subunit S</fullName>
        <ecNumber evidence="5">3.1.21.3</ecNumber>
    </submittedName>
</protein>
<proteinExistence type="inferred from homology"/>
<dbReference type="PATRIC" id="fig|1434115.4.peg.1767"/>
<dbReference type="Pfam" id="PF01420">
    <property type="entry name" value="Methylase_S"/>
    <property type="match status" value="2"/>
</dbReference>
<dbReference type="RefSeq" id="WP_048043191.1">
    <property type="nucleotide sequence ID" value="NZ_CP009511.1"/>
</dbReference>
<dbReference type="EC" id="3.1.21.3" evidence="5"/>
<dbReference type="InterPro" id="IPR044946">
    <property type="entry name" value="Restrct_endonuc_typeI_TRD_sf"/>
</dbReference>
<dbReference type="EMBL" id="CP009511">
    <property type="protein sequence ID" value="AKB61378.1"/>
    <property type="molecule type" value="Genomic_DNA"/>
</dbReference>
<accession>A0A0E3R808</accession>
<dbReference type="GO" id="GO:0003677">
    <property type="term" value="F:DNA binding"/>
    <property type="evidence" value="ECO:0007669"/>
    <property type="project" value="UniProtKB-KW"/>
</dbReference>
<name>A0A0E3R808_METMZ</name>
<feature type="domain" description="Type I restriction modification DNA specificity" evidence="4">
    <location>
        <begin position="20"/>
        <end position="202"/>
    </location>
</feature>
<dbReference type="GO" id="GO:0009035">
    <property type="term" value="F:type I site-specific deoxyribonuclease activity"/>
    <property type="evidence" value="ECO:0007669"/>
    <property type="project" value="UniProtKB-EC"/>
</dbReference>
<dbReference type="Gene3D" id="3.90.220.20">
    <property type="entry name" value="DNA methylase specificity domains"/>
    <property type="match status" value="2"/>
</dbReference>